<protein>
    <submittedName>
        <fullName evidence="11">Exportin-1</fullName>
    </submittedName>
</protein>
<keyword evidence="9" id="KW-0539">Nucleus</keyword>
<dbReference type="STRING" id="35608.A0A2U1QBP8"/>
<gene>
    <name evidence="11" type="ORF">CTI12_AA050310</name>
</gene>
<keyword evidence="4" id="KW-0813">Transport</keyword>
<dbReference type="Pfam" id="PF18787">
    <property type="entry name" value="CRM1_repeat_3"/>
    <property type="match status" value="1"/>
</dbReference>
<dbReference type="GO" id="GO:0005049">
    <property type="term" value="F:nuclear export signal receptor activity"/>
    <property type="evidence" value="ECO:0007669"/>
    <property type="project" value="InterPro"/>
</dbReference>
<evidence type="ECO:0000313" key="11">
    <source>
        <dbReference type="EMBL" id="PWA95435.1"/>
    </source>
</evidence>
<evidence type="ECO:0000256" key="5">
    <source>
        <dbReference type="ARBA" id="ARBA00022816"/>
    </source>
</evidence>
<dbReference type="GO" id="GO:0009846">
    <property type="term" value="P:pollen germination"/>
    <property type="evidence" value="ECO:0007669"/>
    <property type="project" value="UniProtKB-ARBA"/>
</dbReference>
<keyword evidence="12" id="KW-1185">Reference proteome</keyword>
<evidence type="ECO:0000313" key="12">
    <source>
        <dbReference type="Proteomes" id="UP000245207"/>
    </source>
</evidence>
<reference evidence="11 12" key="1">
    <citation type="journal article" date="2018" name="Mol. Plant">
        <title>The genome of Artemisia annua provides insight into the evolution of Asteraceae family and artemisinin biosynthesis.</title>
        <authorList>
            <person name="Shen Q."/>
            <person name="Zhang L."/>
            <person name="Liao Z."/>
            <person name="Wang S."/>
            <person name="Yan T."/>
            <person name="Shi P."/>
            <person name="Liu M."/>
            <person name="Fu X."/>
            <person name="Pan Q."/>
            <person name="Wang Y."/>
            <person name="Lv Z."/>
            <person name="Lu X."/>
            <person name="Zhang F."/>
            <person name="Jiang W."/>
            <person name="Ma Y."/>
            <person name="Chen M."/>
            <person name="Hao X."/>
            <person name="Li L."/>
            <person name="Tang Y."/>
            <person name="Lv G."/>
            <person name="Zhou Y."/>
            <person name="Sun X."/>
            <person name="Brodelius P.E."/>
            <person name="Rose J.K.C."/>
            <person name="Tang K."/>
        </authorList>
    </citation>
    <scope>NUCLEOTIDE SEQUENCE [LARGE SCALE GENOMIC DNA]</scope>
    <source>
        <strain evidence="12">cv. Huhao1</strain>
        <tissue evidence="11">Leaf</tissue>
    </source>
</reference>
<keyword evidence="8" id="KW-0906">Nuclear pore complex</keyword>
<dbReference type="Pfam" id="PF18777">
    <property type="entry name" value="CRM1_repeat"/>
    <property type="match status" value="1"/>
</dbReference>
<dbReference type="InterPro" id="IPR011989">
    <property type="entry name" value="ARM-like"/>
</dbReference>
<dbReference type="InterPro" id="IPR014877">
    <property type="entry name" value="XPO1_C_dom"/>
</dbReference>
<dbReference type="GO" id="GO:0005643">
    <property type="term" value="C:nuclear pore"/>
    <property type="evidence" value="ECO:0007669"/>
    <property type="project" value="UniProtKB-SubCell"/>
</dbReference>
<dbReference type="InterPro" id="IPR013598">
    <property type="entry name" value="Exportin-1/Importin-b-like"/>
</dbReference>
<keyword evidence="7" id="KW-0811">Translocation</keyword>
<dbReference type="SMART" id="SM01102">
    <property type="entry name" value="CRM1_C"/>
    <property type="match status" value="1"/>
</dbReference>
<keyword evidence="5" id="KW-0509">mRNA transport</keyword>
<dbReference type="SUPFAM" id="SSF48371">
    <property type="entry name" value="ARM repeat"/>
    <property type="match status" value="1"/>
</dbReference>
<comment type="similarity">
    <text evidence="3">Belongs to the exportin family.</text>
</comment>
<dbReference type="Proteomes" id="UP000245207">
    <property type="component" value="Unassembled WGS sequence"/>
</dbReference>
<dbReference type="GO" id="GO:0031267">
    <property type="term" value="F:small GTPase binding"/>
    <property type="evidence" value="ECO:0007669"/>
    <property type="project" value="InterPro"/>
</dbReference>
<dbReference type="GO" id="GO:0006611">
    <property type="term" value="P:protein export from nucleus"/>
    <property type="evidence" value="ECO:0007669"/>
    <property type="project" value="InterPro"/>
</dbReference>
<dbReference type="OrthoDB" id="27218at2759"/>
<proteinExistence type="inferred from homology"/>
<dbReference type="Gene3D" id="1.25.10.10">
    <property type="entry name" value="Leucine-rich Repeat Variant"/>
    <property type="match status" value="1"/>
</dbReference>
<evidence type="ECO:0000256" key="2">
    <source>
        <dbReference type="ARBA" id="ARBA00004620"/>
    </source>
</evidence>
<evidence type="ECO:0000256" key="9">
    <source>
        <dbReference type="ARBA" id="ARBA00023242"/>
    </source>
</evidence>
<dbReference type="Pfam" id="PF08767">
    <property type="entry name" value="CRM1_C"/>
    <property type="match status" value="1"/>
</dbReference>
<accession>A0A2U1QBP8</accession>
<dbReference type="FunFam" id="1.25.10.10:FF:000022">
    <property type="entry name" value="protein EXPORTIN 1A"/>
    <property type="match status" value="1"/>
</dbReference>
<dbReference type="EMBL" id="PKPP01000241">
    <property type="protein sequence ID" value="PWA95435.1"/>
    <property type="molecule type" value="Genomic_DNA"/>
</dbReference>
<evidence type="ECO:0000256" key="7">
    <source>
        <dbReference type="ARBA" id="ARBA00023010"/>
    </source>
</evidence>
<dbReference type="GO" id="GO:0000055">
    <property type="term" value="P:ribosomal large subunit export from nucleus"/>
    <property type="evidence" value="ECO:0007669"/>
    <property type="project" value="TreeGrafter"/>
</dbReference>
<dbReference type="GO" id="GO:0009553">
    <property type="term" value="P:embryo sac development"/>
    <property type="evidence" value="ECO:0007669"/>
    <property type="project" value="UniProtKB-ARBA"/>
</dbReference>
<name>A0A2U1QBP8_ARTAN</name>
<dbReference type="InterPro" id="IPR045065">
    <property type="entry name" value="XPO1/5"/>
</dbReference>
<dbReference type="GO" id="GO:0000056">
    <property type="term" value="P:ribosomal small subunit export from nucleus"/>
    <property type="evidence" value="ECO:0007669"/>
    <property type="project" value="TreeGrafter"/>
</dbReference>
<dbReference type="InterPro" id="IPR001494">
    <property type="entry name" value="Importin-beta_N"/>
</dbReference>
<sequence length="1073" mass="123185">MAAEKLRDLSQPIDVPLLDATVAAFYGTGSKDERTAADNILRELQNNPDMWLQVVHILSNTQSLNTKFFALQILEGVIKYRWNVLPVEQRDGMKNYISDVIVKLSSNEASFRQERLYVNKLNIILVQILKHEWPARWRSFIPDLVTAAKTSETICENCMVILKLLSEEVFDFSRGEMTQQKIKELKQSLNSEFQLIHELCLYVLQASQRAELIRATLATLHAFLSWIPLGYIFESPLLEILLKFFPVPSYRNLTLQCLTEVAALNFGDFYNLQYVKMYTVFIVQLQTVLPTSTNIPDAYANGNSEEQAFIQNLAMFFTSFFKVHIGVLESTQENIAALLMGLEYLLSISYVDDTEVFKVCLDYWNSLVSELFGANQNLDNPAVTANMMGLQLPGMVDGHGAQLMQRRQLYAGPMSKLRLLMISRMAKPEEVLIVEDENGNIVRETLKDNDVLVQYKIMRETLIYLSHLDHNDTEKQMLKKLSKQLNGEDWTWNNLNTLCWAIGSISGSMMEDQENRFLVMVIRDLLNLCEITKGKDNKAVIASNIMYVVGQYPRFLRAHWKFLKTVVNKLFEFMHETHPGVQDMACDTFLKIVQKCKRKFVIMQVGESEPFVSELLTTLPTTIADLEPHQIHSFYESVGCMIQAEPEATKREEYLQRLMHLPNQKWTEIIGQARSSVDFLKDQDVIRTVLNILQTNTSAATSLGTHFLSQLSLIFLDMLNVYKIYSELISSNIAQGGPYASRTSYVKLLRSVKRETLKLIETFLDKAEDQPQIGKQFVPPMMDPVLGDYARNLPDARESEVLSLFATIINKYKGLMIDDVPRIFEAVFQCTLEMITKNFEDYPEHRLKFFSLLRAIAAHCFRALILLSPEQLKLVMDSVMWAFRHTERNIAETGLNLLLEMLKNFQNSEFCNQFFRSYFVLIVQEIFAVLTDTFHKPGFKLHVLVLQHLFCLVESGSLTEPLWDASTVSYPYPSNGIFVREYTIKLLCGSFPNITAPEVTKFVNGLFESRNDLGTFKNHIRDFLVQSKEFSTQDNKDLYAEEAAAQKERERQRMLSIPGLIAPNEIQDEMVDS</sequence>
<dbReference type="InterPro" id="IPR041123">
    <property type="entry name" value="CRM1_repeat"/>
</dbReference>
<evidence type="ECO:0000256" key="8">
    <source>
        <dbReference type="ARBA" id="ARBA00023132"/>
    </source>
</evidence>
<dbReference type="SMART" id="SM00913">
    <property type="entry name" value="IBN_N"/>
    <property type="match status" value="1"/>
</dbReference>
<dbReference type="Pfam" id="PF08389">
    <property type="entry name" value="Xpo1"/>
    <property type="match status" value="1"/>
</dbReference>
<dbReference type="GO" id="GO:0051028">
    <property type="term" value="P:mRNA transport"/>
    <property type="evidence" value="ECO:0007669"/>
    <property type="project" value="UniProtKB-KW"/>
</dbReference>
<evidence type="ECO:0000256" key="6">
    <source>
        <dbReference type="ARBA" id="ARBA00022927"/>
    </source>
</evidence>
<dbReference type="PANTHER" id="PTHR11223">
    <property type="entry name" value="EXPORTIN 1/5"/>
    <property type="match status" value="1"/>
</dbReference>
<dbReference type="Pfam" id="PF18784">
    <property type="entry name" value="CRM1_repeat_2"/>
    <property type="match status" value="1"/>
</dbReference>
<dbReference type="GO" id="GO:0005737">
    <property type="term" value="C:cytoplasm"/>
    <property type="evidence" value="ECO:0007669"/>
    <property type="project" value="TreeGrafter"/>
</dbReference>
<dbReference type="InterPro" id="IPR040485">
    <property type="entry name" value="XPO1_repeat_3"/>
</dbReference>
<dbReference type="AlphaFoldDB" id="A0A2U1QBP8"/>
<feature type="domain" description="Importin N-terminal" evidence="10">
    <location>
        <begin position="37"/>
        <end position="103"/>
    </location>
</feature>
<evidence type="ECO:0000256" key="1">
    <source>
        <dbReference type="ARBA" id="ARBA00004567"/>
    </source>
</evidence>
<organism evidence="11 12">
    <name type="scientific">Artemisia annua</name>
    <name type="common">Sweet wormwood</name>
    <dbReference type="NCBI Taxonomy" id="35608"/>
    <lineage>
        <taxon>Eukaryota</taxon>
        <taxon>Viridiplantae</taxon>
        <taxon>Streptophyta</taxon>
        <taxon>Embryophyta</taxon>
        <taxon>Tracheophyta</taxon>
        <taxon>Spermatophyta</taxon>
        <taxon>Magnoliopsida</taxon>
        <taxon>eudicotyledons</taxon>
        <taxon>Gunneridae</taxon>
        <taxon>Pentapetalae</taxon>
        <taxon>asterids</taxon>
        <taxon>campanulids</taxon>
        <taxon>Asterales</taxon>
        <taxon>Asteraceae</taxon>
        <taxon>Asteroideae</taxon>
        <taxon>Anthemideae</taxon>
        <taxon>Artemisiinae</taxon>
        <taxon>Artemisia</taxon>
    </lineage>
</organism>
<dbReference type="InterPro" id="IPR041235">
    <property type="entry name" value="Exp1_repeat_2"/>
</dbReference>
<dbReference type="PANTHER" id="PTHR11223:SF19">
    <property type="entry name" value="IMPORTIN-BETA DOMAIN, ARMADILLO-LIKE HELICAL, EXPORTIN-1_IMPORTIN-BETA"/>
    <property type="match status" value="1"/>
</dbReference>
<dbReference type="Pfam" id="PF03810">
    <property type="entry name" value="IBN_N"/>
    <property type="match status" value="1"/>
</dbReference>
<dbReference type="PROSITE" id="PS50166">
    <property type="entry name" value="IMPORTIN_B_NT"/>
    <property type="match status" value="1"/>
</dbReference>
<comment type="subcellular location">
    <subcellularLocation>
        <location evidence="2">Nucleus membrane</location>
        <topology evidence="2">Peripheral membrane protein</topology>
        <orientation evidence="2">Nucleoplasmic side</orientation>
    </subcellularLocation>
    <subcellularLocation>
        <location evidence="1">Nucleus</location>
        <location evidence="1">Nuclear pore complex</location>
    </subcellularLocation>
</comment>
<keyword evidence="6" id="KW-0653">Protein transport</keyword>
<evidence type="ECO:0000256" key="3">
    <source>
        <dbReference type="ARBA" id="ARBA00009466"/>
    </source>
</evidence>
<evidence type="ECO:0000259" key="10">
    <source>
        <dbReference type="PROSITE" id="PS50166"/>
    </source>
</evidence>
<comment type="caution">
    <text evidence="11">The sequence shown here is derived from an EMBL/GenBank/DDBJ whole genome shotgun (WGS) entry which is preliminary data.</text>
</comment>
<dbReference type="GO" id="GO:0031965">
    <property type="term" value="C:nuclear membrane"/>
    <property type="evidence" value="ECO:0007669"/>
    <property type="project" value="UniProtKB-SubCell"/>
</dbReference>
<dbReference type="InterPro" id="IPR016024">
    <property type="entry name" value="ARM-type_fold"/>
</dbReference>
<dbReference type="GO" id="GO:0009860">
    <property type="term" value="P:pollen tube growth"/>
    <property type="evidence" value="ECO:0007669"/>
    <property type="project" value="UniProtKB-ARBA"/>
</dbReference>
<evidence type="ECO:0000256" key="4">
    <source>
        <dbReference type="ARBA" id="ARBA00022448"/>
    </source>
</evidence>